<evidence type="ECO:0000313" key="1">
    <source>
        <dbReference type="EMBL" id="MDP9827861.1"/>
    </source>
</evidence>
<dbReference type="EMBL" id="JAUSQZ010000001">
    <property type="protein sequence ID" value="MDP9827861.1"/>
    <property type="molecule type" value="Genomic_DNA"/>
</dbReference>
<protein>
    <submittedName>
        <fullName evidence="1">Uncharacterized protein</fullName>
    </submittedName>
</protein>
<dbReference type="Proteomes" id="UP001235712">
    <property type="component" value="Unassembled WGS sequence"/>
</dbReference>
<proteinExistence type="predicted"/>
<organism evidence="1 2">
    <name type="scientific">Kineosporia succinea</name>
    <dbReference type="NCBI Taxonomy" id="84632"/>
    <lineage>
        <taxon>Bacteria</taxon>
        <taxon>Bacillati</taxon>
        <taxon>Actinomycetota</taxon>
        <taxon>Actinomycetes</taxon>
        <taxon>Kineosporiales</taxon>
        <taxon>Kineosporiaceae</taxon>
        <taxon>Kineosporia</taxon>
    </lineage>
</organism>
<name>A0ABT9P583_9ACTN</name>
<comment type="caution">
    <text evidence="1">The sequence shown here is derived from an EMBL/GenBank/DDBJ whole genome shotgun (WGS) entry which is preliminary data.</text>
</comment>
<sequence length="154" mass="15811">MTTIDTSAPSRFAGAAKVYELHTEIARAGGLNASKSNLSELTADTDVARELLAFLIGSGLLSQRQAEALWELITGGGGFTDLPEIPFDEGRPGPSVYDLVRASLAARAAQAEGSVDSIDSVQTVVEVIVAVAEAIQTAGGAVSDAISFLAGLFS</sequence>
<reference evidence="1 2" key="1">
    <citation type="submission" date="2023-07" db="EMBL/GenBank/DDBJ databases">
        <title>Sequencing the genomes of 1000 actinobacteria strains.</title>
        <authorList>
            <person name="Klenk H.-P."/>
        </authorList>
    </citation>
    <scope>NUCLEOTIDE SEQUENCE [LARGE SCALE GENOMIC DNA]</scope>
    <source>
        <strain evidence="1 2">DSM 44388</strain>
    </source>
</reference>
<accession>A0ABT9P583</accession>
<keyword evidence="2" id="KW-1185">Reference proteome</keyword>
<evidence type="ECO:0000313" key="2">
    <source>
        <dbReference type="Proteomes" id="UP001235712"/>
    </source>
</evidence>
<dbReference type="RefSeq" id="WP_307244448.1">
    <property type="nucleotide sequence ID" value="NZ_JAUSQZ010000001.1"/>
</dbReference>
<gene>
    <name evidence="1" type="ORF">J2S57_003610</name>
</gene>